<keyword evidence="3 13" id="KW-1003">Cell membrane</keyword>
<evidence type="ECO:0000256" key="9">
    <source>
        <dbReference type="ARBA" id="ARBA00023136"/>
    </source>
</evidence>
<feature type="transmembrane region" description="Helical" evidence="13">
    <location>
        <begin position="59"/>
        <end position="78"/>
    </location>
</feature>
<dbReference type="EMBL" id="KN120843">
    <property type="protein sequence ID" value="KFO37440.1"/>
    <property type="molecule type" value="Genomic_DNA"/>
</dbReference>
<evidence type="ECO:0000256" key="2">
    <source>
        <dbReference type="ARBA" id="ARBA00010663"/>
    </source>
</evidence>
<organism evidence="15 16">
    <name type="scientific">Fukomys damarensis</name>
    <name type="common">Damaraland mole rat</name>
    <name type="synonym">Cryptomys damarensis</name>
    <dbReference type="NCBI Taxonomy" id="885580"/>
    <lineage>
        <taxon>Eukaryota</taxon>
        <taxon>Metazoa</taxon>
        <taxon>Chordata</taxon>
        <taxon>Craniata</taxon>
        <taxon>Vertebrata</taxon>
        <taxon>Euteleostomi</taxon>
        <taxon>Mammalia</taxon>
        <taxon>Eutheria</taxon>
        <taxon>Euarchontoglires</taxon>
        <taxon>Glires</taxon>
        <taxon>Rodentia</taxon>
        <taxon>Hystricomorpha</taxon>
        <taxon>Bathyergidae</taxon>
        <taxon>Fukomys</taxon>
    </lineage>
</organism>
<feature type="transmembrane region" description="Helical" evidence="13">
    <location>
        <begin position="240"/>
        <end position="260"/>
    </location>
</feature>
<keyword evidence="5 12" id="KW-0812">Transmembrane</keyword>
<feature type="domain" description="G-protein coupled receptors family 1 profile" evidence="14">
    <location>
        <begin position="41"/>
        <end position="290"/>
    </location>
</feature>
<dbReference type="InterPro" id="IPR017452">
    <property type="entry name" value="GPCR_Rhodpsn_7TM"/>
</dbReference>
<keyword evidence="10 12" id="KW-0675">Receptor</keyword>
<dbReference type="PRINTS" id="PR00237">
    <property type="entry name" value="GPCRRHODOPSN"/>
</dbReference>
<evidence type="ECO:0000256" key="4">
    <source>
        <dbReference type="ARBA" id="ARBA00022606"/>
    </source>
</evidence>
<dbReference type="PRINTS" id="PR00245">
    <property type="entry name" value="OLFACTORYR"/>
</dbReference>
<proteinExistence type="inferred from homology"/>
<dbReference type="PANTHER" id="PTHR48001">
    <property type="entry name" value="OLFACTORY RECEPTOR"/>
    <property type="match status" value="1"/>
</dbReference>
<sequence length="331" mass="37096">MQAANHTARSHFLLQGLSEDPEVQSILFGLFLSIYLLAVLGNLLIILTVISDFCLHTPMYFFLCNLSFVDIGFISTTVPKMLVNIQAQNKDISYTECLTQAFFFLTFLGVDNFLLTMMAYDRFVAICHPLKYTLIMNPRLCGSLVLMSWFIILWVVLTHILLLMRLTFSIGTEIPHFFCELPQVLNVARSDTLINSIFLNVLTVLLGLFPISGIIYTYFQIVSTLMRMSSTASRYKAFSTCGSHLCVVALYYGTGLAVYLSSAVTHSSHESSIASVMYTVVTPMLNPFIYSLRNKDVKGALGRLLSRAASGPSWTSVFRTMGILQTLRKML</sequence>
<keyword evidence="9 13" id="KW-0472">Membrane</keyword>
<gene>
    <name evidence="15" type="ORF">H920_01154</name>
</gene>
<dbReference type="GO" id="GO:0005886">
    <property type="term" value="C:plasma membrane"/>
    <property type="evidence" value="ECO:0007669"/>
    <property type="project" value="UniProtKB-SubCell"/>
</dbReference>
<dbReference type="CDD" id="cd15234">
    <property type="entry name" value="7tmA_OR7-like"/>
    <property type="match status" value="1"/>
</dbReference>
<evidence type="ECO:0000256" key="5">
    <source>
        <dbReference type="ARBA" id="ARBA00022692"/>
    </source>
</evidence>
<dbReference type="FunFam" id="1.20.1070.10:FF:000009">
    <property type="entry name" value="Olfactory receptor"/>
    <property type="match status" value="1"/>
</dbReference>
<keyword evidence="16" id="KW-1185">Reference proteome</keyword>
<evidence type="ECO:0000256" key="11">
    <source>
        <dbReference type="ARBA" id="ARBA00023224"/>
    </source>
</evidence>
<dbReference type="AlphaFoldDB" id="A0A091E4D7"/>
<feature type="transmembrane region" description="Helical" evidence="13">
    <location>
        <begin position="98"/>
        <end position="120"/>
    </location>
</feature>
<evidence type="ECO:0000256" key="3">
    <source>
        <dbReference type="ARBA" id="ARBA00022475"/>
    </source>
</evidence>
<reference evidence="15 16" key="1">
    <citation type="submission" date="2013-11" db="EMBL/GenBank/DDBJ databases">
        <title>The Damaraland mole rat (Fukomys damarensis) genome and evolution of African mole rats.</title>
        <authorList>
            <person name="Gladyshev V.N."/>
            <person name="Fang X."/>
        </authorList>
    </citation>
    <scope>NUCLEOTIDE SEQUENCE [LARGE SCALE GENOMIC DNA]</scope>
    <source>
        <tissue evidence="15">Liver</tissue>
    </source>
</reference>
<dbReference type="SUPFAM" id="SSF81321">
    <property type="entry name" value="Family A G protein-coupled receptor-like"/>
    <property type="match status" value="1"/>
</dbReference>
<keyword evidence="6 13" id="KW-0552">Olfaction</keyword>
<comment type="subcellular location">
    <subcellularLocation>
        <location evidence="1 13">Cell membrane</location>
        <topology evidence="1 13">Multi-pass membrane protein</topology>
    </subcellularLocation>
</comment>
<keyword evidence="7 13" id="KW-1133">Transmembrane helix</keyword>
<feature type="transmembrane region" description="Helical" evidence="13">
    <location>
        <begin position="140"/>
        <end position="162"/>
    </location>
</feature>
<dbReference type="PROSITE" id="PS50262">
    <property type="entry name" value="G_PROTEIN_RECEP_F1_2"/>
    <property type="match status" value="1"/>
</dbReference>
<evidence type="ECO:0000256" key="12">
    <source>
        <dbReference type="RuleBase" id="RU000688"/>
    </source>
</evidence>
<evidence type="ECO:0000256" key="13">
    <source>
        <dbReference type="RuleBase" id="RU363047"/>
    </source>
</evidence>
<feature type="transmembrane region" description="Helical" evidence="13">
    <location>
        <begin position="197"/>
        <end position="219"/>
    </location>
</feature>
<dbReference type="PROSITE" id="PS00237">
    <property type="entry name" value="G_PROTEIN_RECEP_F1_1"/>
    <property type="match status" value="1"/>
</dbReference>
<dbReference type="InterPro" id="IPR000276">
    <property type="entry name" value="GPCR_Rhodpsn"/>
</dbReference>
<evidence type="ECO:0000259" key="14">
    <source>
        <dbReference type="PROSITE" id="PS50262"/>
    </source>
</evidence>
<dbReference type="GO" id="GO:0004930">
    <property type="term" value="F:G protein-coupled receptor activity"/>
    <property type="evidence" value="ECO:0007669"/>
    <property type="project" value="UniProtKB-KW"/>
</dbReference>
<evidence type="ECO:0000313" key="16">
    <source>
        <dbReference type="Proteomes" id="UP000028990"/>
    </source>
</evidence>
<dbReference type="STRING" id="885580.ENSFDAP00000020979"/>
<dbReference type="Gene3D" id="1.20.1070.10">
    <property type="entry name" value="Rhodopsin 7-helix transmembrane proteins"/>
    <property type="match status" value="1"/>
</dbReference>
<dbReference type="Proteomes" id="UP000028990">
    <property type="component" value="Unassembled WGS sequence"/>
</dbReference>
<name>A0A091E4D7_FUKDA</name>
<evidence type="ECO:0000256" key="6">
    <source>
        <dbReference type="ARBA" id="ARBA00022725"/>
    </source>
</evidence>
<keyword evidence="4 13" id="KW-0716">Sensory transduction</keyword>
<dbReference type="OrthoDB" id="9444602at2759"/>
<dbReference type="FunFam" id="1.10.1220.70:FF:000001">
    <property type="entry name" value="Olfactory receptor"/>
    <property type="match status" value="1"/>
</dbReference>
<evidence type="ECO:0000256" key="8">
    <source>
        <dbReference type="ARBA" id="ARBA00023040"/>
    </source>
</evidence>
<keyword evidence="11 12" id="KW-0807">Transducer</keyword>
<dbReference type="OMA" id="PHCICEL"/>
<feature type="transmembrane region" description="Helical" evidence="13">
    <location>
        <begin position="26"/>
        <end position="47"/>
    </location>
</feature>
<comment type="similarity">
    <text evidence="2 12">Belongs to the G-protein coupled receptor 1 family.</text>
</comment>
<protein>
    <recommendedName>
        <fullName evidence="13">Olfactory receptor</fullName>
    </recommendedName>
</protein>
<evidence type="ECO:0000256" key="7">
    <source>
        <dbReference type="ARBA" id="ARBA00022989"/>
    </source>
</evidence>
<evidence type="ECO:0000313" key="15">
    <source>
        <dbReference type="EMBL" id="KFO37440.1"/>
    </source>
</evidence>
<dbReference type="Pfam" id="PF13853">
    <property type="entry name" value="7tm_4"/>
    <property type="match status" value="1"/>
</dbReference>
<dbReference type="InterPro" id="IPR000725">
    <property type="entry name" value="Olfact_rcpt"/>
</dbReference>
<keyword evidence="8 12" id="KW-0297">G-protein coupled receptor</keyword>
<evidence type="ECO:0000256" key="1">
    <source>
        <dbReference type="ARBA" id="ARBA00004651"/>
    </source>
</evidence>
<feature type="transmembrane region" description="Helical" evidence="13">
    <location>
        <begin position="272"/>
        <end position="292"/>
    </location>
</feature>
<accession>A0A091E4D7</accession>
<evidence type="ECO:0000256" key="10">
    <source>
        <dbReference type="ARBA" id="ARBA00023170"/>
    </source>
</evidence>
<dbReference type="GO" id="GO:0004984">
    <property type="term" value="F:olfactory receptor activity"/>
    <property type="evidence" value="ECO:0007669"/>
    <property type="project" value="InterPro"/>
</dbReference>
<dbReference type="eggNOG" id="ENOG502QVH7">
    <property type="taxonomic scope" value="Eukaryota"/>
</dbReference>